<proteinExistence type="predicted"/>
<dbReference type="AlphaFoldDB" id="X1EFJ4"/>
<organism evidence="1">
    <name type="scientific">marine sediment metagenome</name>
    <dbReference type="NCBI Taxonomy" id="412755"/>
    <lineage>
        <taxon>unclassified sequences</taxon>
        <taxon>metagenomes</taxon>
        <taxon>ecological metagenomes</taxon>
    </lineage>
</organism>
<dbReference type="EMBL" id="BARU01011629">
    <property type="protein sequence ID" value="GAH32046.1"/>
    <property type="molecule type" value="Genomic_DNA"/>
</dbReference>
<feature type="non-terminal residue" evidence="1">
    <location>
        <position position="1"/>
    </location>
</feature>
<gene>
    <name evidence="1" type="ORF">S03H2_21767</name>
</gene>
<accession>X1EFJ4</accession>
<name>X1EFJ4_9ZZZZ</name>
<protein>
    <submittedName>
        <fullName evidence="1">Uncharacterized protein</fullName>
    </submittedName>
</protein>
<sequence>KPMIEVAEKQNDTGLVGGIICYANRPNVIWFAGGLSIMVANLIQ</sequence>
<evidence type="ECO:0000313" key="1">
    <source>
        <dbReference type="EMBL" id="GAH32046.1"/>
    </source>
</evidence>
<reference evidence="1" key="1">
    <citation type="journal article" date="2014" name="Front. Microbiol.">
        <title>High frequency of phylogenetically diverse reductive dehalogenase-homologous genes in deep subseafloor sedimentary metagenomes.</title>
        <authorList>
            <person name="Kawai M."/>
            <person name="Futagami T."/>
            <person name="Toyoda A."/>
            <person name="Takaki Y."/>
            <person name="Nishi S."/>
            <person name="Hori S."/>
            <person name="Arai W."/>
            <person name="Tsubouchi T."/>
            <person name="Morono Y."/>
            <person name="Uchiyama I."/>
            <person name="Ito T."/>
            <person name="Fujiyama A."/>
            <person name="Inagaki F."/>
            <person name="Takami H."/>
        </authorList>
    </citation>
    <scope>NUCLEOTIDE SEQUENCE</scope>
    <source>
        <strain evidence="1">Expedition CK06-06</strain>
    </source>
</reference>
<comment type="caution">
    <text evidence="1">The sequence shown here is derived from an EMBL/GenBank/DDBJ whole genome shotgun (WGS) entry which is preliminary data.</text>
</comment>